<proteinExistence type="predicted"/>
<name>A0A7R9AXC8_TIMSH</name>
<dbReference type="EMBL" id="OC002523">
    <property type="protein sequence ID" value="CAD7261955.1"/>
    <property type="molecule type" value="Genomic_DNA"/>
</dbReference>
<gene>
    <name evidence="2" type="ORF">TSIB3V08_LOCUS6074</name>
</gene>
<dbReference type="AlphaFoldDB" id="A0A7R9AXC8"/>
<sequence>MGMNSVNESLLDTYVGSPKSIMSIRCLARKLSSSVFCTETPLAFQSMTVNSFNPFSGSVRRRLSLLRWTCLKTSLMSYGSPSATNYGGQTIESSNIRQLRLHLCRLHSVYPERFQTYLDDLHYGPILYAIPQWNNTRPSRDSQEHPCSPRLGRDRGFGNY</sequence>
<accession>A0A7R9AXC8</accession>
<organism evidence="2">
    <name type="scientific">Timema shepardi</name>
    <name type="common">Walking stick</name>
    <dbReference type="NCBI Taxonomy" id="629360"/>
    <lineage>
        <taxon>Eukaryota</taxon>
        <taxon>Metazoa</taxon>
        <taxon>Ecdysozoa</taxon>
        <taxon>Arthropoda</taxon>
        <taxon>Hexapoda</taxon>
        <taxon>Insecta</taxon>
        <taxon>Pterygota</taxon>
        <taxon>Neoptera</taxon>
        <taxon>Polyneoptera</taxon>
        <taxon>Phasmatodea</taxon>
        <taxon>Timematodea</taxon>
        <taxon>Timematoidea</taxon>
        <taxon>Timematidae</taxon>
        <taxon>Timema</taxon>
    </lineage>
</organism>
<feature type="region of interest" description="Disordered" evidence="1">
    <location>
        <begin position="136"/>
        <end position="160"/>
    </location>
</feature>
<feature type="compositionally biased region" description="Basic and acidic residues" evidence="1">
    <location>
        <begin position="151"/>
        <end position="160"/>
    </location>
</feature>
<evidence type="ECO:0000256" key="1">
    <source>
        <dbReference type="SAM" id="MobiDB-lite"/>
    </source>
</evidence>
<reference evidence="2" key="1">
    <citation type="submission" date="2020-11" db="EMBL/GenBank/DDBJ databases">
        <authorList>
            <person name="Tran Van P."/>
        </authorList>
    </citation>
    <scope>NUCLEOTIDE SEQUENCE</scope>
</reference>
<protein>
    <submittedName>
        <fullName evidence="2">Uncharacterized protein</fullName>
    </submittedName>
</protein>
<evidence type="ECO:0000313" key="2">
    <source>
        <dbReference type="EMBL" id="CAD7261955.1"/>
    </source>
</evidence>